<evidence type="ECO:0008006" key="5">
    <source>
        <dbReference type="Google" id="ProtNLM"/>
    </source>
</evidence>
<feature type="transmembrane region" description="Helical" evidence="2">
    <location>
        <begin position="633"/>
        <end position="653"/>
    </location>
</feature>
<feature type="region of interest" description="Disordered" evidence="1">
    <location>
        <begin position="1"/>
        <end position="81"/>
    </location>
</feature>
<evidence type="ECO:0000313" key="4">
    <source>
        <dbReference type="Proteomes" id="UP000235786"/>
    </source>
</evidence>
<feature type="compositionally biased region" description="Polar residues" evidence="1">
    <location>
        <begin position="58"/>
        <end position="79"/>
    </location>
</feature>
<name>A0A2J6R7Q7_HYAVF</name>
<feature type="compositionally biased region" description="Polar residues" evidence="1">
    <location>
        <begin position="22"/>
        <end position="49"/>
    </location>
</feature>
<proteinExistence type="predicted"/>
<keyword evidence="4" id="KW-1185">Reference proteome</keyword>
<keyword evidence="2" id="KW-0812">Transmembrane</keyword>
<feature type="compositionally biased region" description="Basic and acidic residues" evidence="1">
    <location>
        <begin position="835"/>
        <end position="852"/>
    </location>
</feature>
<sequence>MTDPQPILEASIDSQELPRLTINPQRESGNQASRPENPSGATKMSTSDSLAKEAGASSRPTIPPESTESGPTNGESSISKVEDTKVKEVSYLDGTMFWVDLKPPAEHSGSPTISPFLWAPEDHRLCLGYLESWKQHDIPRFRGRERYTRRVESLGGDGLKNPLRELHDFIEAATNKDHGGHGIFIIRDTDLKGHNRLYDAQDWRVMEYYDRDFKVIYDDDDDLYLVNSTQLKVPSVKWDISRGEDDPYPLSPSPAPWRRICLLQGLNAIKPQIRRGNVMLPFIADEENTILQHLKGRQFFNPLSVVRRKRNPVYPSLVKRCSMVLQFSWYRKVDPPLEEIMDAKAGMDAEKLVAMDETIQWHIGSLYGQQHVQKTVYTVEAIQNPKENKNEVSCDGDYWTVLVLAPEGFYDVNSLIRKSIIPNTIVYRPLYRLPTVMLQRAAEALEFMIKDWSEILTYVEELLGDQELILSPEQHDKLLDDDKSGSRSRMYFWVINSLITFRVMMDESSQVYLEFRNAVIEDPQPDYSKEEQKIMIEATKTMENFERLGTRADVIRGRATVLLNSLFSAISVAESHRATDFTETIKLLTESTLEESRKSTRLGQNVMLLTYVSIFYLPLAFCTSLWATTSTFGFHNLIGVMAATGVATYIIAFNLRRISELYQVGRRKLVNSMTKDSNWKELGKKLEQSWSDDNNLGPSEWWIFIYFARSLFILNWSDLGDKKEDVGITVETVPDGHETQDSTRSDNNRKSDESRADLNENVPKQTPLRELREIDKYADGCKIEGETRKESSTKTTKPPKKSWFHLRRSRVPFSSHSKDQEPDIECQKSNPDSETDTRKGKGKDTAITREIE</sequence>
<dbReference type="OrthoDB" id="426293at2759"/>
<reference evidence="3 4" key="1">
    <citation type="submission" date="2016-04" db="EMBL/GenBank/DDBJ databases">
        <title>A degradative enzymes factory behind the ericoid mycorrhizal symbiosis.</title>
        <authorList>
            <consortium name="DOE Joint Genome Institute"/>
            <person name="Martino E."/>
            <person name="Morin E."/>
            <person name="Grelet G."/>
            <person name="Kuo A."/>
            <person name="Kohler A."/>
            <person name="Daghino S."/>
            <person name="Barry K."/>
            <person name="Choi C."/>
            <person name="Cichocki N."/>
            <person name="Clum A."/>
            <person name="Copeland A."/>
            <person name="Hainaut M."/>
            <person name="Haridas S."/>
            <person name="Labutti K."/>
            <person name="Lindquist E."/>
            <person name="Lipzen A."/>
            <person name="Khouja H.-R."/>
            <person name="Murat C."/>
            <person name="Ohm R."/>
            <person name="Olson A."/>
            <person name="Spatafora J."/>
            <person name="Veneault-Fourrey C."/>
            <person name="Henrissat B."/>
            <person name="Grigoriev I."/>
            <person name="Martin F."/>
            <person name="Perotto S."/>
        </authorList>
    </citation>
    <scope>NUCLEOTIDE SEQUENCE [LARGE SCALE GENOMIC DNA]</scope>
    <source>
        <strain evidence="3 4">F</strain>
    </source>
</reference>
<dbReference type="Proteomes" id="UP000235786">
    <property type="component" value="Unassembled WGS sequence"/>
</dbReference>
<feature type="transmembrane region" description="Helical" evidence="2">
    <location>
        <begin position="606"/>
        <end position="627"/>
    </location>
</feature>
<dbReference type="AlphaFoldDB" id="A0A2J6R7Q7"/>
<feature type="region of interest" description="Disordered" evidence="1">
    <location>
        <begin position="785"/>
        <end position="852"/>
    </location>
</feature>
<dbReference type="EMBL" id="KZ613953">
    <property type="protein sequence ID" value="PMD34555.1"/>
    <property type="molecule type" value="Genomic_DNA"/>
</dbReference>
<evidence type="ECO:0000256" key="1">
    <source>
        <dbReference type="SAM" id="MobiDB-lite"/>
    </source>
</evidence>
<evidence type="ECO:0000256" key="2">
    <source>
        <dbReference type="SAM" id="Phobius"/>
    </source>
</evidence>
<gene>
    <name evidence="3" type="ORF">L207DRAFT_570252</name>
</gene>
<organism evidence="3 4">
    <name type="scientific">Hyaloscypha variabilis (strain UAMH 11265 / GT02V1 / F)</name>
    <name type="common">Meliniomyces variabilis</name>
    <dbReference type="NCBI Taxonomy" id="1149755"/>
    <lineage>
        <taxon>Eukaryota</taxon>
        <taxon>Fungi</taxon>
        <taxon>Dikarya</taxon>
        <taxon>Ascomycota</taxon>
        <taxon>Pezizomycotina</taxon>
        <taxon>Leotiomycetes</taxon>
        <taxon>Helotiales</taxon>
        <taxon>Hyaloscyphaceae</taxon>
        <taxon>Hyaloscypha</taxon>
        <taxon>Hyaloscypha variabilis</taxon>
    </lineage>
</organism>
<feature type="compositionally biased region" description="Basic residues" evidence="1">
    <location>
        <begin position="797"/>
        <end position="810"/>
    </location>
</feature>
<keyword evidence="2" id="KW-1133">Transmembrane helix</keyword>
<evidence type="ECO:0000313" key="3">
    <source>
        <dbReference type="EMBL" id="PMD34555.1"/>
    </source>
</evidence>
<feature type="region of interest" description="Disordered" evidence="1">
    <location>
        <begin position="731"/>
        <end position="773"/>
    </location>
</feature>
<accession>A0A2J6R7Q7</accession>
<keyword evidence="2" id="KW-0472">Membrane</keyword>
<feature type="compositionally biased region" description="Basic and acidic residues" evidence="1">
    <location>
        <begin position="734"/>
        <end position="758"/>
    </location>
</feature>
<protein>
    <recommendedName>
        <fullName evidence="5">Cora-domain-containing protein</fullName>
    </recommendedName>
</protein>